<organism evidence="1 2">
    <name type="scientific">Choristoneura fumiferana</name>
    <name type="common">Spruce budworm moth</name>
    <name type="synonym">Archips fumiferana</name>
    <dbReference type="NCBI Taxonomy" id="7141"/>
    <lineage>
        <taxon>Eukaryota</taxon>
        <taxon>Metazoa</taxon>
        <taxon>Ecdysozoa</taxon>
        <taxon>Arthropoda</taxon>
        <taxon>Hexapoda</taxon>
        <taxon>Insecta</taxon>
        <taxon>Pterygota</taxon>
        <taxon>Neoptera</taxon>
        <taxon>Endopterygota</taxon>
        <taxon>Lepidoptera</taxon>
        <taxon>Glossata</taxon>
        <taxon>Ditrysia</taxon>
        <taxon>Tortricoidea</taxon>
        <taxon>Tortricidae</taxon>
        <taxon>Tortricinae</taxon>
        <taxon>Choristoneura</taxon>
    </lineage>
</organism>
<gene>
    <name evidence="1" type="ORF">MSG28_007150</name>
</gene>
<evidence type="ECO:0000313" key="1">
    <source>
        <dbReference type="EMBL" id="KAI8425395.1"/>
    </source>
</evidence>
<protein>
    <submittedName>
        <fullName evidence="1">Uncharacterized protein</fullName>
    </submittedName>
</protein>
<keyword evidence="2" id="KW-1185">Reference proteome</keyword>
<reference evidence="1 2" key="1">
    <citation type="journal article" date="2022" name="Genome Biol. Evol.">
        <title>The Spruce Budworm Genome: Reconstructing the Evolutionary History of Antifreeze Proteins.</title>
        <authorList>
            <person name="Beliveau C."/>
            <person name="Gagne P."/>
            <person name="Picq S."/>
            <person name="Vernygora O."/>
            <person name="Keeling C.I."/>
            <person name="Pinkney K."/>
            <person name="Doucet D."/>
            <person name="Wen F."/>
            <person name="Johnston J.S."/>
            <person name="Maaroufi H."/>
            <person name="Boyle B."/>
            <person name="Laroche J."/>
            <person name="Dewar K."/>
            <person name="Juretic N."/>
            <person name="Blackburn G."/>
            <person name="Nisole A."/>
            <person name="Brunet B."/>
            <person name="Brandao M."/>
            <person name="Lumley L."/>
            <person name="Duan J."/>
            <person name="Quan G."/>
            <person name="Lucarotti C.J."/>
            <person name="Roe A.D."/>
            <person name="Sperling F.A.H."/>
            <person name="Levesque R.C."/>
            <person name="Cusson M."/>
        </authorList>
    </citation>
    <scope>NUCLEOTIDE SEQUENCE [LARGE SCALE GENOMIC DNA]</scope>
    <source>
        <strain evidence="1">Glfc:IPQL:Cfum</strain>
    </source>
</reference>
<feature type="non-terminal residue" evidence="1">
    <location>
        <position position="1"/>
    </location>
</feature>
<evidence type="ECO:0000313" key="2">
    <source>
        <dbReference type="Proteomes" id="UP001064048"/>
    </source>
</evidence>
<dbReference type="Proteomes" id="UP001064048">
    <property type="component" value="Chromosome 11"/>
</dbReference>
<comment type="caution">
    <text evidence="1">The sequence shown here is derived from an EMBL/GenBank/DDBJ whole genome shotgun (WGS) entry which is preliminary data.</text>
</comment>
<sequence>VRSSHLRQDGGLCFEIPPWQHQPVELNQHLERMRALLGNSTSRKQMNPSLALIHGHSSRPVPGCVSHEHPKLVPAANCEDPEADQGGNQPMCDEERRAARTLASQHVANIYKCIKEARESIAKMGPYAEEMISITRQHMQSQLDDASKSLDHGSETASLGYELDLSVTNARRHSEQSCERLATCSSRARRRSDELIAGLRDQLYQCVYA</sequence>
<accession>A0ACC0JNC9</accession>
<dbReference type="EMBL" id="CM046111">
    <property type="protein sequence ID" value="KAI8425395.1"/>
    <property type="molecule type" value="Genomic_DNA"/>
</dbReference>
<name>A0ACC0JNC9_CHOFU</name>
<proteinExistence type="predicted"/>